<keyword evidence="1" id="KW-0732">Signal</keyword>
<evidence type="ECO:0000313" key="3">
    <source>
        <dbReference type="Proteomes" id="UP001295423"/>
    </source>
</evidence>
<name>A0AAD2PY43_9STRA</name>
<dbReference type="EMBL" id="CAKOGP040002447">
    <property type="protein sequence ID" value="CAJ1970013.1"/>
    <property type="molecule type" value="Genomic_DNA"/>
</dbReference>
<reference evidence="2" key="1">
    <citation type="submission" date="2023-08" db="EMBL/GenBank/DDBJ databases">
        <authorList>
            <person name="Audoor S."/>
            <person name="Bilcke G."/>
        </authorList>
    </citation>
    <scope>NUCLEOTIDE SEQUENCE</scope>
</reference>
<sequence>MNPLSLRLTTAVLSVLLLAFHPQTVVGFANEKPTAKQAAFFSSSYRTSKLLQSSRVLPSEEISTSSTIVKAIHNLQERFTEYQHVRKQRKLGREASLLASYCSDKNSMVQGFVPVVKEFLHKPNKKLLQSHVMAHQQAQYDHLVHAYHEQALSKRVMKSSSSTTDAAIGPLSIGQCLVQTRKEAKDARLAAKYAAIESLEDRAFQICKDLGMI</sequence>
<protein>
    <submittedName>
        <fullName evidence="2">Uncharacterized protein</fullName>
    </submittedName>
</protein>
<keyword evidence="3" id="KW-1185">Reference proteome</keyword>
<accession>A0AAD2PY43</accession>
<dbReference type="AlphaFoldDB" id="A0AAD2PY43"/>
<proteinExistence type="predicted"/>
<feature type="signal peptide" evidence="1">
    <location>
        <begin position="1"/>
        <end position="27"/>
    </location>
</feature>
<organism evidence="2 3">
    <name type="scientific">Cylindrotheca closterium</name>
    <dbReference type="NCBI Taxonomy" id="2856"/>
    <lineage>
        <taxon>Eukaryota</taxon>
        <taxon>Sar</taxon>
        <taxon>Stramenopiles</taxon>
        <taxon>Ochrophyta</taxon>
        <taxon>Bacillariophyta</taxon>
        <taxon>Bacillariophyceae</taxon>
        <taxon>Bacillariophycidae</taxon>
        <taxon>Bacillariales</taxon>
        <taxon>Bacillariaceae</taxon>
        <taxon>Cylindrotheca</taxon>
    </lineage>
</organism>
<feature type="chain" id="PRO_5042233934" evidence="1">
    <location>
        <begin position="28"/>
        <end position="213"/>
    </location>
</feature>
<evidence type="ECO:0000256" key="1">
    <source>
        <dbReference type="SAM" id="SignalP"/>
    </source>
</evidence>
<comment type="caution">
    <text evidence="2">The sequence shown here is derived from an EMBL/GenBank/DDBJ whole genome shotgun (WGS) entry which is preliminary data.</text>
</comment>
<dbReference type="Proteomes" id="UP001295423">
    <property type="component" value="Unassembled WGS sequence"/>
</dbReference>
<evidence type="ECO:0000313" key="2">
    <source>
        <dbReference type="EMBL" id="CAJ1970013.1"/>
    </source>
</evidence>
<gene>
    <name evidence="2" type="ORF">CYCCA115_LOCUS24037</name>
</gene>